<keyword evidence="9" id="KW-0406">Ion transport</keyword>
<dbReference type="PRINTS" id="PR00169">
    <property type="entry name" value="KCHANNEL"/>
</dbReference>
<evidence type="ECO:0000313" key="16">
    <source>
        <dbReference type="Proteomes" id="UP001186944"/>
    </source>
</evidence>
<dbReference type="Gene3D" id="1.20.120.350">
    <property type="entry name" value="Voltage-gated potassium channels. Chain C"/>
    <property type="match status" value="1"/>
</dbReference>
<dbReference type="InterPro" id="IPR027359">
    <property type="entry name" value="Volt_channel_dom_sf"/>
</dbReference>
<reference evidence="15" key="1">
    <citation type="submission" date="2019-08" db="EMBL/GenBank/DDBJ databases">
        <title>The improved chromosome-level genome for the pearl oyster Pinctada fucata martensii using PacBio sequencing and Hi-C.</title>
        <authorList>
            <person name="Zheng Z."/>
        </authorList>
    </citation>
    <scope>NUCLEOTIDE SEQUENCE</scope>
    <source>
        <strain evidence="15">ZZ-2019</strain>
        <tissue evidence="15">Adductor muscle</tissue>
    </source>
</reference>
<proteinExistence type="predicted"/>
<evidence type="ECO:0000256" key="3">
    <source>
        <dbReference type="ARBA" id="ARBA00022538"/>
    </source>
</evidence>
<feature type="transmembrane region" description="Helical" evidence="13">
    <location>
        <begin position="380"/>
        <end position="404"/>
    </location>
</feature>
<keyword evidence="4 13" id="KW-0812">Transmembrane</keyword>
<name>A0AA89BLL4_PINIB</name>
<dbReference type="Pfam" id="PF00520">
    <property type="entry name" value="Ion_trans"/>
    <property type="match status" value="1"/>
</dbReference>
<dbReference type="InterPro" id="IPR005821">
    <property type="entry name" value="Ion_trans_dom"/>
</dbReference>
<evidence type="ECO:0000313" key="15">
    <source>
        <dbReference type="EMBL" id="KAK3087102.1"/>
    </source>
</evidence>
<dbReference type="Gene3D" id="1.10.287.70">
    <property type="match status" value="1"/>
</dbReference>
<evidence type="ECO:0000256" key="8">
    <source>
        <dbReference type="ARBA" id="ARBA00022989"/>
    </source>
</evidence>
<keyword evidence="6" id="KW-0851">Voltage-gated channel</keyword>
<dbReference type="PANTHER" id="PTHR11537:SF254">
    <property type="entry name" value="POTASSIUM VOLTAGE-GATED CHANNEL PROTEIN SHAB"/>
    <property type="match status" value="1"/>
</dbReference>
<sequence>MPQSVCPREFEGELKFWGFEVDDMEACCLNKLRKFNDEFAQIQAFGRSLPGTPKFISKTSSLREKIWFVLDNQVSSNYARAYLILALFFVSLSMVTLSLSTVNACKERPSPKEIRQFLSKRASKLEIAIVDQHFDKKINFKIPPRAKRVDDNDPGSGRNQTGNNTESIRSVNGNPGSNRVRKGSANKMNESASDLLGRLPRAIFSKYGVWNLRRKSRILATIDCVVLSFFMIEMILRFVTCPDRINYFRSFFNILDAVINVSAIVDMMVMTLDIERALSGNDIQILFYFQVLRILRILRIVKNVPAIQVLVYSFRSSYKDLCVLLLYVAITTVLFGSALYCVEDSKNIEDIPQAFWLSLITMTTVGYGDVTPKTTPGKVIASLCAITGIMLLALVIPVFISTFINLYEYAKCKRVGPHRRSEKLPINCIEPESNGEIIKICWK</sequence>
<feature type="transmembrane region" description="Helical" evidence="13">
    <location>
        <begin position="81"/>
        <end position="105"/>
    </location>
</feature>
<feature type="transmembrane region" description="Helical" evidence="13">
    <location>
        <begin position="251"/>
        <end position="271"/>
    </location>
</feature>
<evidence type="ECO:0000256" key="9">
    <source>
        <dbReference type="ARBA" id="ARBA00023065"/>
    </source>
</evidence>
<dbReference type="EMBL" id="VSWD01000011">
    <property type="protein sequence ID" value="KAK3087102.1"/>
    <property type="molecule type" value="Genomic_DNA"/>
</dbReference>
<evidence type="ECO:0000256" key="7">
    <source>
        <dbReference type="ARBA" id="ARBA00022958"/>
    </source>
</evidence>
<keyword evidence="7" id="KW-0630">Potassium</keyword>
<accession>A0AA89BLL4</accession>
<evidence type="ECO:0000256" key="13">
    <source>
        <dbReference type="SAM" id="Phobius"/>
    </source>
</evidence>
<keyword evidence="16" id="KW-1185">Reference proteome</keyword>
<evidence type="ECO:0000256" key="10">
    <source>
        <dbReference type="ARBA" id="ARBA00023136"/>
    </source>
</evidence>
<dbReference type="Proteomes" id="UP001186944">
    <property type="component" value="Unassembled WGS sequence"/>
</dbReference>
<comment type="caution">
    <text evidence="15">The sequence shown here is derived from an EMBL/GenBank/DDBJ whole genome shotgun (WGS) entry which is preliminary data.</text>
</comment>
<dbReference type="FunFam" id="1.10.287.70:FF:000028">
    <property type="entry name" value="potassium voltage-gated channel subfamily D member 3"/>
    <property type="match status" value="1"/>
</dbReference>
<dbReference type="AlphaFoldDB" id="A0AA89BLL4"/>
<keyword evidence="8 13" id="KW-1133">Transmembrane helix</keyword>
<feature type="region of interest" description="Disordered" evidence="12">
    <location>
        <begin position="145"/>
        <end position="185"/>
    </location>
</feature>
<feature type="domain" description="Ion transport" evidence="14">
    <location>
        <begin position="215"/>
        <end position="410"/>
    </location>
</feature>
<feature type="transmembrane region" description="Helical" evidence="13">
    <location>
        <begin position="321"/>
        <end position="342"/>
    </location>
</feature>
<evidence type="ECO:0000256" key="1">
    <source>
        <dbReference type="ARBA" id="ARBA00004141"/>
    </source>
</evidence>
<keyword evidence="11" id="KW-0407">Ion channel</keyword>
<dbReference type="InterPro" id="IPR028325">
    <property type="entry name" value="VG_K_chnl"/>
</dbReference>
<evidence type="ECO:0000259" key="14">
    <source>
        <dbReference type="Pfam" id="PF00520"/>
    </source>
</evidence>
<keyword evidence="2" id="KW-0813">Transport</keyword>
<keyword evidence="10 13" id="KW-0472">Membrane</keyword>
<organism evidence="15 16">
    <name type="scientific">Pinctada imbricata</name>
    <name type="common">Atlantic pearl-oyster</name>
    <name type="synonym">Pinctada martensii</name>
    <dbReference type="NCBI Taxonomy" id="66713"/>
    <lineage>
        <taxon>Eukaryota</taxon>
        <taxon>Metazoa</taxon>
        <taxon>Spiralia</taxon>
        <taxon>Lophotrochozoa</taxon>
        <taxon>Mollusca</taxon>
        <taxon>Bivalvia</taxon>
        <taxon>Autobranchia</taxon>
        <taxon>Pteriomorphia</taxon>
        <taxon>Pterioida</taxon>
        <taxon>Pterioidea</taxon>
        <taxon>Pteriidae</taxon>
        <taxon>Pinctada</taxon>
    </lineage>
</organism>
<feature type="transmembrane region" description="Helical" evidence="13">
    <location>
        <begin position="218"/>
        <end position="239"/>
    </location>
</feature>
<keyword evidence="5" id="KW-0631">Potassium channel</keyword>
<protein>
    <recommendedName>
        <fullName evidence="14">Ion transport domain-containing protein</fullName>
    </recommendedName>
</protein>
<evidence type="ECO:0000256" key="12">
    <source>
        <dbReference type="SAM" id="MobiDB-lite"/>
    </source>
</evidence>
<feature type="compositionally biased region" description="Polar residues" evidence="12">
    <location>
        <begin position="157"/>
        <end position="177"/>
    </location>
</feature>
<keyword evidence="3" id="KW-0633">Potassium transport</keyword>
<comment type="subcellular location">
    <subcellularLocation>
        <location evidence="1">Membrane</location>
        <topology evidence="1">Multi-pass membrane protein</topology>
    </subcellularLocation>
</comment>
<gene>
    <name evidence="15" type="ORF">FSP39_001744</name>
</gene>
<evidence type="ECO:0000256" key="2">
    <source>
        <dbReference type="ARBA" id="ARBA00022448"/>
    </source>
</evidence>
<dbReference type="PANTHER" id="PTHR11537">
    <property type="entry name" value="VOLTAGE-GATED POTASSIUM CHANNEL"/>
    <property type="match status" value="1"/>
</dbReference>
<dbReference type="GO" id="GO:0008076">
    <property type="term" value="C:voltage-gated potassium channel complex"/>
    <property type="evidence" value="ECO:0007669"/>
    <property type="project" value="InterPro"/>
</dbReference>
<dbReference type="GO" id="GO:0005249">
    <property type="term" value="F:voltage-gated potassium channel activity"/>
    <property type="evidence" value="ECO:0007669"/>
    <property type="project" value="InterPro"/>
</dbReference>
<evidence type="ECO:0000256" key="11">
    <source>
        <dbReference type="ARBA" id="ARBA00023303"/>
    </source>
</evidence>
<dbReference type="SUPFAM" id="SSF81324">
    <property type="entry name" value="Voltage-gated potassium channels"/>
    <property type="match status" value="1"/>
</dbReference>
<evidence type="ECO:0000256" key="6">
    <source>
        <dbReference type="ARBA" id="ARBA00022882"/>
    </source>
</evidence>
<evidence type="ECO:0000256" key="5">
    <source>
        <dbReference type="ARBA" id="ARBA00022826"/>
    </source>
</evidence>
<dbReference type="GO" id="GO:0001508">
    <property type="term" value="P:action potential"/>
    <property type="evidence" value="ECO:0007669"/>
    <property type="project" value="TreeGrafter"/>
</dbReference>
<evidence type="ECO:0000256" key="4">
    <source>
        <dbReference type="ARBA" id="ARBA00022692"/>
    </source>
</evidence>